<dbReference type="PRINTS" id="PR01182">
    <property type="entry name" value="ORNDCRBXLASE"/>
</dbReference>
<evidence type="ECO:0000313" key="6">
    <source>
        <dbReference type="Proteomes" id="UP000694941"/>
    </source>
</evidence>
<accession>A0ABM1BGJ6</accession>
<protein>
    <submittedName>
        <fullName evidence="7">Ornithine decarboxylase-like</fullName>
    </submittedName>
</protein>
<reference evidence="7" key="1">
    <citation type="submission" date="2025-08" db="UniProtKB">
        <authorList>
            <consortium name="RefSeq"/>
        </authorList>
    </citation>
    <scope>IDENTIFICATION</scope>
    <source>
        <tissue evidence="7">Muscle</tissue>
    </source>
</reference>
<evidence type="ECO:0000256" key="1">
    <source>
        <dbReference type="ARBA" id="ARBA00001933"/>
    </source>
</evidence>
<name>A0ABM1BGJ6_LIMPO</name>
<keyword evidence="4" id="KW-0456">Lyase</keyword>
<comment type="similarity">
    <text evidence="2">Belongs to the Orn/Lys/Arg decarboxylase class-II family.</text>
</comment>
<dbReference type="RefSeq" id="XP_013781561.1">
    <property type="nucleotide sequence ID" value="XM_013926107.2"/>
</dbReference>
<organism evidence="6 7">
    <name type="scientific">Limulus polyphemus</name>
    <name type="common">Atlantic horseshoe crab</name>
    <dbReference type="NCBI Taxonomy" id="6850"/>
    <lineage>
        <taxon>Eukaryota</taxon>
        <taxon>Metazoa</taxon>
        <taxon>Ecdysozoa</taxon>
        <taxon>Arthropoda</taxon>
        <taxon>Chelicerata</taxon>
        <taxon>Merostomata</taxon>
        <taxon>Xiphosura</taxon>
        <taxon>Limulidae</taxon>
        <taxon>Limulus</taxon>
    </lineage>
</organism>
<evidence type="ECO:0000256" key="2">
    <source>
        <dbReference type="ARBA" id="ARBA00008872"/>
    </source>
</evidence>
<dbReference type="SUPFAM" id="SSF51419">
    <property type="entry name" value="PLP-binding barrel"/>
    <property type="match status" value="1"/>
</dbReference>
<dbReference type="InterPro" id="IPR029066">
    <property type="entry name" value="PLP-binding_barrel"/>
</dbReference>
<dbReference type="InterPro" id="IPR002433">
    <property type="entry name" value="Orn_de-COase"/>
</dbReference>
<dbReference type="Gene3D" id="2.40.37.10">
    <property type="entry name" value="Lyase, Ornithine Decarboxylase, Chain A, domain 1"/>
    <property type="match status" value="1"/>
</dbReference>
<keyword evidence="6" id="KW-1185">Reference proteome</keyword>
<sequence>MNINMETSVSNFSSEEIYLDVTMNELACKVTEDKKFEDPLLIADLREVVARLLLWRELLPGVETFFAMKSCDNDVVRRLMATLGSGFDSASKQEIQKLLEIGVKPTKIIFAHPVKFRTHIKFAASVGVHLMTFDCVEELLKIQECDPEARLVLRIRPPLESSLYHLGEKFGCSPDEACRLVQKARGLKMIVVGIS</sequence>
<gene>
    <name evidence="7" type="primary">LOC106465864</name>
</gene>
<comment type="cofactor">
    <cofactor evidence="1">
        <name>pyridoxal 5'-phosphate</name>
        <dbReference type="ChEBI" id="CHEBI:597326"/>
    </cofactor>
</comment>
<keyword evidence="3" id="KW-0663">Pyridoxal phosphate</keyword>
<dbReference type="InterPro" id="IPR009006">
    <property type="entry name" value="Ala_racemase/Decarboxylase_C"/>
</dbReference>
<dbReference type="PANTHER" id="PTHR11482">
    <property type="entry name" value="ARGININE/DIAMINOPIMELATE/ORNITHINE DECARBOXYLASE"/>
    <property type="match status" value="1"/>
</dbReference>
<evidence type="ECO:0000259" key="5">
    <source>
        <dbReference type="Pfam" id="PF02784"/>
    </source>
</evidence>
<evidence type="ECO:0000256" key="4">
    <source>
        <dbReference type="ARBA" id="ARBA00023239"/>
    </source>
</evidence>
<dbReference type="InterPro" id="IPR022644">
    <property type="entry name" value="De-COase2_N"/>
</dbReference>
<dbReference type="GeneID" id="106465864"/>
<evidence type="ECO:0000313" key="7">
    <source>
        <dbReference type="RefSeq" id="XP_013781561.1"/>
    </source>
</evidence>
<evidence type="ECO:0000256" key="3">
    <source>
        <dbReference type="ARBA" id="ARBA00022898"/>
    </source>
</evidence>
<dbReference type="Proteomes" id="UP000694941">
    <property type="component" value="Unplaced"/>
</dbReference>
<dbReference type="Gene3D" id="3.20.20.10">
    <property type="entry name" value="Alanine racemase"/>
    <property type="match status" value="1"/>
</dbReference>
<dbReference type="Pfam" id="PF02784">
    <property type="entry name" value="Orn_Arg_deC_N"/>
    <property type="match status" value="1"/>
</dbReference>
<dbReference type="PANTHER" id="PTHR11482:SF6">
    <property type="entry name" value="ORNITHINE DECARBOXYLASE 1-RELATED"/>
    <property type="match status" value="1"/>
</dbReference>
<feature type="domain" description="Orn/DAP/Arg decarboxylase 2 N-terminal" evidence="5">
    <location>
        <begin position="46"/>
        <end position="195"/>
    </location>
</feature>
<proteinExistence type="inferred from homology"/>